<proteinExistence type="predicted"/>
<evidence type="ECO:0000313" key="2">
    <source>
        <dbReference type="EMBL" id="CAH0998731.1"/>
    </source>
</evidence>
<gene>
    <name evidence="2" type="ORF">LEM8419_00077</name>
</gene>
<feature type="chain" id="PRO_5046845845" description="DUF2141 domain-containing protein" evidence="1">
    <location>
        <begin position="20"/>
        <end position="141"/>
    </location>
</feature>
<name>A0ABN8F4E3_9BACT</name>
<sequence>MLLLILLLFIPSAPAPAPAALATLTLHIENVRSSSGTLWVGIYESPADFLDRDKARLVYQPVHGTGATQVRIDKLVVGRRYAIAVFHDENDNGELDTNLVGLPAEPWAFSRPLQSWLRKPRFEEMSFVFDPRHGLPSLRLR</sequence>
<dbReference type="InterPro" id="IPR018673">
    <property type="entry name" value="DUF2141"/>
</dbReference>
<feature type="signal peptide" evidence="1">
    <location>
        <begin position="1"/>
        <end position="19"/>
    </location>
</feature>
<keyword evidence="3" id="KW-1185">Reference proteome</keyword>
<keyword evidence="1" id="KW-0732">Signal</keyword>
<evidence type="ECO:0000256" key="1">
    <source>
        <dbReference type="SAM" id="SignalP"/>
    </source>
</evidence>
<organism evidence="2 3">
    <name type="scientific">Neolewinella maritima</name>
    <dbReference type="NCBI Taxonomy" id="1383882"/>
    <lineage>
        <taxon>Bacteria</taxon>
        <taxon>Pseudomonadati</taxon>
        <taxon>Bacteroidota</taxon>
        <taxon>Saprospiria</taxon>
        <taxon>Saprospirales</taxon>
        <taxon>Lewinellaceae</taxon>
        <taxon>Neolewinella</taxon>
    </lineage>
</organism>
<accession>A0ABN8F4E3</accession>
<reference evidence="2" key="1">
    <citation type="submission" date="2021-12" db="EMBL/GenBank/DDBJ databases">
        <authorList>
            <person name="Rodrigo-Torres L."/>
            <person name="Arahal R. D."/>
            <person name="Lucena T."/>
        </authorList>
    </citation>
    <scope>NUCLEOTIDE SEQUENCE</scope>
    <source>
        <strain evidence="2">CECT 8419</strain>
    </source>
</reference>
<protein>
    <recommendedName>
        <fullName evidence="4">DUF2141 domain-containing protein</fullName>
    </recommendedName>
</protein>
<evidence type="ECO:0008006" key="4">
    <source>
        <dbReference type="Google" id="ProtNLM"/>
    </source>
</evidence>
<dbReference type="EMBL" id="CAKLPZ010000001">
    <property type="protein sequence ID" value="CAH0998731.1"/>
    <property type="molecule type" value="Genomic_DNA"/>
</dbReference>
<dbReference type="Proteomes" id="UP000837803">
    <property type="component" value="Unassembled WGS sequence"/>
</dbReference>
<comment type="caution">
    <text evidence="2">The sequence shown here is derived from an EMBL/GenBank/DDBJ whole genome shotgun (WGS) entry which is preliminary data.</text>
</comment>
<evidence type="ECO:0000313" key="3">
    <source>
        <dbReference type="Proteomes" id="UP000837803"/>
    </source>
</evidence>
<dbReference type="RefSeq" id="WP_238748985.1">
    <property type="nucleotide sequence ID" value="NZ_CAKLPZ010000001.1"/>
</dbReference>
<dbReference type="Pfam" id="PF09912">
    <property type="entry name" value="DUF2141"/>
    <property type="match status" value="1"/>
</dbReference>